<evidence type="ECO:0000313" key="1">
    <source>
        <dbReference type="EMBL" id="ABY47767.1"/>
    </source>
</evidence>
<keyword evidence="2" id="KW-1185">Reference proteome</keyword>
<proteinExistence type="predicted"/>
<accession>A9YMR8</accession>
<evidence type="ECO:0000313" key="2">
    <source>
        <dbReference type="Proteomes" id="UP000203266"/>
    </source>
</evidence>
<protein>
    <submittedName>
        <fullName evidence="1">Rep-like protein</fullName>
    </submittedName>
</protein>
<dbReference type="RefSeq" id="YP_001649058.1">
    <property type="nucleotide sequence ID" value="NC_010240.1"/>
</dbReference>
<dbReference type="KEGG" id="vg:10973760"/>
<dbReference type="Proteomes" id="UP000203266">
    <property type="component" value="Segment"/>
</dbReference>
<name>A9YMR8_9BBAC</name>
<dbReference type="EMBL" id="EU255577">
    <property type="protein sequence ID" value="ABY47767.1"/>
    <property type="molecule type" value="Genomic_DNA"/>
</dbReference>
<reference evidence="1 2" key="1">
    <citation type="journal article" date="2008" name="Virus Genes">
        <title>Genomic sequence analysis of a granulovirus isolated from the Old World bollworm, Helicoverpa armigera.</title>
        <authorList>
            <person name="Harrison R.L."/>
            <person name="Popham H.J."/>
        </authorList>
    </citation>
    <scope>NUCLEOTIDE SEQUENCE [LARGE SCALE GENOMIC DNA]</scope>
</reference>
<dbReference type="OrthoDB" id="38317at10239"/>
<sequence>MLKWWRSALVLNHPGKVSKRKMCAAYYTRRKVYLPLEMVEQLSQYMDKDTLHNFVKASWPNGEEDDTFTR</sequence>
<dbReference type="GeneID" id="10973760"/>
<organism evidence="1 2">
    <name type="scientific">Helicoverpa armigera granulovirus</name>
    <dbReference type="NCBI Taxonomy" id="489830"/>
    <lineage>
        <taxon>Viruses</taxon>
        <taxon>Viruses incertae sedis</taxon>
        <taxon>Naldaviricetes</taxon>
        <taxon>Lefavirales</taxon>
        <taxon>Baculoviridae</taxon>
        <taxon>Betabaculovirus</taxon>
        <taxon>Betabaculovirus helarmigerae</taxon>
    </lineage>
</organism>